<dbReference type="EMBL" id="SNRW01034152">
    <property type="protein sequence ID" value="KAA6355727.1"/>
    <property type="molecule type" value="Genomic_DNA"/>
</dbReference>
<dbReference type="PANTHER" id="PTHR47163">
    <property type="entry name" value="DDE_TNP_IS1595 DOMAIN-CONTAINING PROTEIN"/>
    <property type="match status" value="1"/>
</dbReference>
<evidence type="ECO:0000313" key="3">
    <source>
        <dbReference type="Proteomes" id="UP000324800"/>
    </source>
</evidence>
<dbReference type="Proteomes" id="UP000324800">
    <property type="component" value="Unassembled WGS sequence"/>
</dbReference>
<comment type="caution">
    <text evidence="2">The sequence shown here is derived from an EMBL/GenBank/DDBJ whole genome shotgun (WGS) entry which is preliminary data.</text>
</comment>
<dbReference type="InterPro" id="IPR024445">
    <property type="entry name" value="Tnp_ISXO2-like"/>
</dbReference>
<accession>A0A5J4TBW6</accession>
<dbReference type="PANTHER" id="PTHR47163:SF2">
    <property type="entry name" value="SI:DKEY-17M8.2"/>
    <property type="match status" value="1"/>
</dbReference>
<dbReference type="SMART" id="SM01126">
    <property type="entry name" value="DDE_Tnp_IS1595"/>
    <property type="match status" value="1"/>
</dbReference>
<sequence>MAFHKDGEDKYRYRCKDCAGSTKVSIPIVSKWYERCRNFAIQYNENRDEKIGGRAQTVQVDEMVVGRRKYNVGRQRLTNWVLGIIQTVGEKRGQVSLSLIQNRGAASIIPVTRRNVEQGTLGLTDGLRKYQRLPNYGYLHQFVNHKENIVDPVTQVNTQTIERLWRSVRTSFPVYGMRRLKLNGYLQAFSYKRNNGQQNFEQFLTDLSLLM</sequence>
<reference evidence="2 3" key="1">
    <citation type="submission" date="2019-03" db="EMBL/GenBank/DDBJ databases">
        <title>Single cell metagenomics reveals metabolic interactions within the superorganism composed of flagellate Streblomastix strix and complex community of Bacteroidetes bacteria on its surface.</title>
        <authorList>
            <person name="Treitli S.C."/>
            <person name="Kolisko M."/>
            <person name="Husnik F."/>
            <person name="Keeling P."/>
            <person name="Hampl V."/>
        </authorList>
    </citation>
    <scope>NUCLEOTIDE SEQUENCE [LARGE SCALE GENOMIC DNA]</scope>
    <source>
        <strain evidence="2">ST1C</strain>
    </source>
</reference>
<gene>
    <name evidence="2" type="ORF">EZS28_048746</name>
</gene>
<protein>
    <recommendedName>
        <fullName evidence="1">ISXO2-like transposase domain-containing protein</fullName>
    </recommendedName>
</protein>
<name>A0A5J4TBW6_9EUKA</name>
<evidence type="ECO:0000313" key="2">
    <source>
        <dbReference type="EMBL" id="KAA6355727.1"/>
    </source>
</evidence>
<evidence type="ECO:0000259" key="1">
    <source>
        <dbReference type="SMART" id="SM01126"/>
    </source>
</evidence>
<dbReference type="AlphaFoldDB" id="A0A5J4TBW6"/>
<proteinExistence type="predicted"/>
<feature type="domain" description="ISXO2-like transposase" evidence="1">
    <location>
        <begin position="50"/>
        <end position="194"/>
    </location>
</feature>
<organism evidence="2 3">
    <name type="scientific">Streblomastix strix</name>
    <dbReference type="NCBI Taxonomy" id="222440"/>
    <lineage>
        <taxon>Eukaryota</taxon>
        <taxon>Metamonada</taxon>
        <taxon>Preaxostyla</taxon>
        <taxon>Oxymonadida</taxon>
        <taxon>Streblomastigidae</taxon>
        <taxon>Streblomastix</taxon>
    </lineage>
</organism>
<dbReference type="InterPro" id="IPR053164">
    <property type="entry name" value="IS1016-like_transposase"/>
</dbReference>
<dbReference type="OrthoDB" id="7728360at2759"/>
<dbReference type="Pfam" id="PF12762">
    <property type="entry name" value="DDE_Tnp_IS1595"/>
    <property type="match status" value="1"/>
</dbReference>